<proteinExistence type="predicted"/>
<dbReference type="SUPFAM" id="SSF55073">
    <property type="entry name" value="Nucleotide cyclase"/>
    <property type="match status" value="1"/>
</dbReference>
<name>A0A318L268_9NEIS</name>
<reference evidence="4 5" key="1">
    <citation type="submission" date="2018-05" db="EMBL/GenBank/DDBJ databases">
        <title>Genomic Encyclopedia of Type Strains, Phase IV (KMG-IV): sequencing the most valuable type-strain genomes for metagenomic binning, comparative biology and taxonomic classification.</title>
        <authorList>
            <person name="Goeker M."/>
        </authorList>
    </citation>
    <scope>NUCLEOTIDE SEQUENCE [LARGE SCALE GENOMIC DNA]</scope>
    <source>
        <strain evidence="4 5">DSM 29661</strain>
    </source>
</reference>
<sequence>MTQPDPFHDPLSRAFGSAELAGIVQFCNQASRADVCAAVVRLVAQLRDDEVTLPGFPPRRACPGHPGQCQPDFHAALASLESELTQTQASLARLSAAVASLRARTPDWQGGASPDELAAGLEHWLHRQPGHAIQQPPQARNAPYAAADLAVLLPARLATGKPFSLLCLSLDHFASLRLRHGAALAERLLSQLGQRLLAHAPHDQVAHLGQDEFAILSEHIDDSAGHAARRVLQRVGIELKIDGERFALSASVGVSQFPADGEDAETLLLRARQATAAARRAGGTTWARYHAEHTPAQQAREALENDLRLALGRPDEMHLHYQPIINFRTGQVVCMESLARWQHPRLGMVSPERFIPIAEESSLIVALGHRLLDTALAQWQSWRQAGLPVAPVSVNLSGRQLCKPDLADDVAALLHRHQMPPAMLQLEITETALAQAGTAPISRTLDALKALGVSIALDDFGCGYANLQQLYRFRPEQIKIDRSFISKIGLDPHSEVIVAALLSLSQNFGVGVVAEGVETLEQANWLWRHGCDVLQGFLFSRPLPATEMAAYLRDLPQSRAMCPLGERAPM</sequence>
<dbReference type="InterPro" id="IPR043128">
    <property type="entry name" value="Rev_trsase/Diguanyl_cyclase"/>
</dbReference>
<dbReference type="Pfam" id="PF00563">
    <property type="entry name" value="EAL"/>
    <property type="match status" value="1"/>
</dbReference>
<keyword evidence="1" id="KW-0175">Coiled coil</keyword>
<dbReference type="SUPFAM" id="SSF141868">
    <property type="entry name" value="EAL domain-like"/>
    <property type="match status" value="1"/>
</dbReference>
<dbReference type="GO" id="GO:0071111">
    <property type="term" value="F:cyclic-guanylate-specific phosphodiesterase activity"/>
    <property type="evidence" value="ECO:0007669"/>
    <property type="project" value="InterPro"/>
</dbReference>
<evidence type="ECO:0000259" key="3">
    <source>
        <dbReference type="PROSITE" id="PS50887"/>
    </source>
</evidence>
<dbReference type="PROSITE" id="PS50887">
    <property type="entry name" value="GGDEF"/>
    <property type="match status" value="1"/>
</dbReference>
<evidence type="ECO:0000313" key="4">
    <source>
        <dbReference type="EMBL" id="PXX74533.1"/>
    </source>
</evidence>
<dbReference type="Gene3D" id="3.20.20.450">
    <property type="entry name" value="EAL domain"/>
    <property type="match status" value="1"/>
</dbReference>
<gene>
    <name evidence="4" type="ORF">DFR34_1319</name>
</gene>
<dbReference type="PANTHER" id="PTHR33121:SF70">
    <property type="entry name" value="SIGNALING PROTEIN YKOW"/>
    <property type="match status" value="1"/>
</dbReference>
<dbReference type="InterPro" id="IPR000160">
    <property type="entry name" value="GGDEF_dom"/>
</dbReference>
<dbReference type="AlphaFoldDB" id="A0A318L268"/>
<dbReference type="InterPro" id="IPR035919">
    <property type="entry name" value="EAL_sf"/>
</dbReference>
<keyword evidence="5" id="KW-1185">Reference proteome</keyword>
<dbReference type="EMBL" id="QJKI01000031">
    <property type="protein sequence ID" value="PXX74533.1"/>
    <property type="molecule type" value="Genomic_DNA"/>
</dbReference>
<dbReference type="InterPro" id="IPR001633">
    <property type="entry name" value="EAL_dom"/>
</dbReference>
<dbReference type="SMART" id="SM00052">
    <property type="entry name" value="EAL"/>
    <property type="match status" value="1"/>
</dbReference>
<dbReference type="PROSITE" id="PS50883">
    <property type="entry name" value="EAL"/>
    <property type="match status" value="1"/>
</dbReference>
<evidence type="ECO:0000313" key="5">
    <source>
        <dbReference type="Proteomes" id="UP000247555"/>
    </source>
</evidence>
<accession>A0A318L268</accession>
<protein>
    <submittedName>
        <fullName evidence="4">Diguanylate cyclase (GGDEF)-like protein</fullName>
    </submittedName>
</protein>
<dbReference type="PANTHER" id="PTHR33121">
    <property type="entry name" value="CYCLIC DI-GMP PHOSPHODIESTERASE PDEF"/>
    <property type="match status" value="1"/>
</dbReference>
<dbReference type="Pfam" id="PF00990">
    <property type="entry name" value="GGDEF"/>
    <property type="match status" value="1"/>
</dbReference>
<dbReference type="Proteomes" id="UP000247555">
    <property type="component" value="Unassembled WGS sequence"/>
</dbReference>
<dbReference type="Gene3D" id="3.30.70.270">
    <property type="match status" value="1"/>
</dbReference>
<feature type="domain" description="EAL" evidence="2">
    <location>
        <begin position="300"/>
        <end position="556"/>
    </location>
</feature>
<evidence type="ECO:0000259" key="2">
    <source>
        <dbReference type="PROSITE" id="PS50883"/>
    </source>
</evidence>
<comment type="caution">
    <text evidence="4">The sequence shown here is derived from an EMBL/GenBank/DDBJ whole genome shotgun (WGS) entry which is preliminary data.</text>
</comment>
<dbReference type="RefSeq" id="WP_110392038.1">
    <property type="nucleotide sequence ID" value="NZ_QJKI01000031.1"/>
</dbReference>
<dbReference type="InterPro" id="IPR029787">
    <property type="entry name" value="Nucleotide_cyclase"/>
</dbReference>
<organism evidence="4 5">
    <name type="scientific">Rivihabitans pingtungensis</name>
    <dbReference type="NCBI Taxonomy" id="1054498"/>
    <lineage>
        <taxon>Bacteria</taxon>
        <taxon>Pseudomonadati</taxon>
        <taxon>Pseudomonadota</taxon>
        <taxon>Betaproteobacteria</taxon>
        <taxon>Neisseriales</taxon>
        <taxon>Aquaspirillaceae</taxon>
        <taxon>Rivihabitans</taxon>
    </lineage>
</organism>
<evidence type="ECO:0000256" key="1">
    <source>
        <dbReference type="SAM" id="Coils"/>
    </source>
</evidence>
<dbReference type="SMART" id="SM00267">
    <property type="entry name" value="GGDEF"/>
    <property type="match status" value="1"/>
</dbReference>
<dbReference type="CDD" id="cd01948">
    <property type="entry name" value="EAL"/>
    <property type="match status" value="1"/>
</dbReference>
<dbReference type="InterPro" id="IPR050706">
    <property type="entry name" value="Cyclic-di-GMP_PDE-like"/>
</dbReference>
<feature type="coiled-coil region" evidence="1">
    <location>
        <begin position="77"/>
        <end position="104"/>
    </location>
</feature>
<feature type="domain" description="GGDEF" evidence="3">
    <location>
        <begin position="161"/>
        <end position="291"/>
    </location>
</feature>
<dbReference type="OrthoDB" id="9813903at2"/>
<dbReference type="CDD" id="cd01949">
    <property type="entry name" value="GGDEF"/>
    <property type="match status" value="1"/>
</dbReference>